<evidence type="ECO:0000256" key="7">
    <source>
        <dbReference type="ARBA" id="ARBA00023014"/>
    </source>
</evidence>
<sequence length="224" mass="24561">MNRRNFTIFSLATLACSGVAGYLLKGYEARNHLRPPGSVKHFESLCIKCGQCVQVCPYHSIELLGIDDGINLASAYIDPTKRGCYLCDLFPCVLSCPSGALDHSTTTINDVNMGVAVVKDFSKCYANLNKQVSRDDVADLLARETFNEREDQAKKIISDSIGKSCSLCIDECPIKGAIKFIEIDAKPVPKIEPTCVGCGVCSEVCFAKVIEIAPNRTYEEIYKE</sequence>
<dbReference type="GO" id="GO:0046872">
    <property type="term" value="F:metal ion binding"/>
    <property type="evidence" value="ECO:0007669"/>
    <property type="project" value="UniProtKB-KW"/>
</dbReference>
<dbReference type="Pfam" id="PF12838">
    <property type="entry name" value="Fer4_7"/>
    <property type="match status" value="1"/>
</dbReference>
<comment type="caution">
    <text evidence="9">The sequence shown here is derived from an EMBL/GenBank/DDBJ whole genome shotgun (WGS) entry which is preliminary data.</text>
</comment>
<dbReference type="EMBL" id="LFLK01000004">
    <property type="protein sequence ID" value="OCR90709.1"/>
    <property type="molecule type" value="Genomic_DNA"/>
</dbReference>
<organism evidence="9 10">
    <name type="scientific">Campylobacter fetus subsp. testudinum</name>
    <dbReference type="NCBI Taxonomy" id="1507806"/>
    <lineage>
        <taxon>Bacteria</taxon>
        <taxon>Pseudomonadati</taxon>
        <taxon>Campylobacterota</taxon>
        <taxon>Epsilonproteobacteria</taxon>
        <taxon>Campylobacterales</taxon>
        <taxon>Campylobacteraceae</taxon>
        <taxon>Campylobacter</taxon>
    </lineage>
</organism>
<feature type="domain" description="4Fe-4S ferredoxin-type" evidence="8">
    <location>
        <begin position="187"/>
        <end position="215"/>
    </location>
</feature>
<dbReference type="PANTHER" id="PTHR43687">
    <property type="entry name" value="ADENYLYLSULFATE REDUCTASE, BETA SUBUNIT"/>
    <property type="match status" value="1"/>
</dbReference>
<dbReference type="InterPro" id="IPR017900">
    <property type="entry name" value="4Fe4S_Fe_S_CS"/>
</dbReference>
<dbReference type="PROSITE" id="PS00198">
    <property type="entry name" value="4FE4S_FER_1"/>
    <property type="match status" value="1"/>
</dbReference>
<evidence type="ECO:0000259" key="8">
    <source>
        <dbReference type="PROSITE" id="PS51379"/>
    </source>
</evidence>
<dbReference type="SUPFAM" id="SSF54862">
    <property type="entry name" value="4Fe-4S ferredoxins"/>
    <property type="match status" value="1"/>
</dbReference>
<evidence type="ECO:0000256" key="3">
    <source>
        <dbReference type="ARBA" id="ARBA00022723"/>
    </source>
</evidence>
<dbReference type="Gene3D" id="3.30.70.20">
    <property type="match status" value="2"/>
</dbReference>
<dbReference type="InterPro" id="IPR050572">
    <property type="entry name" value="Fe-S_Ferredoxin"/>
</dbReference>
<keyword evidence="5" id="KW-0249">Electron transport</keyword>
<dbReference type="PANTHER" id="PTHR43687:SF6">
    <property type="entry name" value="L-ASPARTATE SEMIALDEHYDE SULFURTRANSFERASE IRON-SULFUR SUBUNIT"/>
    <property type="match status" value="1"/>
</dbReference>
<evidence type="ECO:0000313" key="10">
    <source>
        <dbReference type="Proteomes" id="UP000093100"/>
    </source>
</evidence>
<keyword evidence="4" id="KW-0677">Repeat</keyword>
<accession>A0AAX0HB42</accession>
<keyword evidence="3" id="KW-0479">Metal-binding</keyword>
<evidence type="ECO:0000256" key="4">
    <source>
        <dbReference type="ARBA" id="ARBA00022737"/>
    </source>
</evidence>
<evidence type="ECO:0000256" key="5">
    <source>
        <dbReference type="ARBA" id="ARBA00022982"/>
    </source>
</evidence>
<evidence type="ECO:0000256" key="2">
    <source>
        <dbReference type="ARBA" id="ARBA00022485"/>
    </source>
</evidence>
<feature type="domain" description="4Fe-4S ferredoxin-type" evidence="8">
    <location>
        <begin position="37"/>
        <end position="66"/>
    </location>
</feature>
<protein>
    <submittedName>
        <fullName evidence="9">Iron-sulfur protein</fullName>
    </submittedName>
</protein>
<dbReference type="Proteomes" id="UP000093100">
    <property type="component" value="Unassembled WGS sequence"/>
</dbReference>
<gene>
    <name evidence="9" type="ORF">CFT12S02225_04265</name>
</gene>
<dbReference type="RefSeq" id="WP_023384526.1">
    <property type="nucleotide sequence ID" value="NZ_CP009226.1"/>
</dbReference>
<dbReference type="GO" id="GO:0051539">
    <property type="term" value="F:4 iron, 4 sulfur cluster binding"/>
    <property type="evidence" value="ECO:0007669"/>
    <property type="project" value="UniProtKB-KW"/>
</dbReference>
<evidence type="ECO:0000256" key="6">
    <source>
        <dbReference type="ARBA" id="ARBA00023004"/>
    </source>
</evidence>
<name>A0AAX0HB42_CAMFE</name>
<dbReference type="InterPro" id="IPR017896">
    <property type="entry name" value="4Fe4S_Fe-S-bd"/>
</dbReference>
<dbReference type="KEGG" id="cfp:CR44_02275"/>
<dbReference type="PROSITE" id="PS51257">
    <property type="entry name" value="PROKAR_LIPOPROTEIN"/>
    <property type="match status" value="1"/>
</dbReference>
<dbReference type="PROSITE" id="PS51379">
    <property type="entry name" value="4FE4S_FER_2"/>
    <property type="match status" value="3"/>
</dbReference>
<keyword evidence="2" id="KW-0004">4Fe-4S</keyword>
<keyword evidence="1" id="KW-0813">Transport</keyword>
<feature type="domain" description="4Fe-4S ferredoxin-type" evidence="8">
    <location>
        <begin position="73"/>
        <end position="106"/>
    </location>
</feature>
<dbReference type="AlphaFoldDB" id="A0AAX0HB42"/>
<keyword evidence="6" id="KW-0408">Iron</keyword>
<reference evidence="9 10" key="1">
    <citation type="journal article" date="2016" name="Genome Biol. Evol.">
        <title>Comparative Genomics of Campylobacter fetus from Reptiles and Mammals Reveals Divergent Evolution in Host-Associated Lineages.</title>
        <authorList>
            <person name="Gilbert M.J."/>
            <person name="Miller W.G."/>
            <person name="Yee E."/>
            <person name="Zomer A.L."/>
            <person name="van der Graaf-van Bloois L."/>
            <person name="Fitzgerald C."/>
            <person name="Forbes K.J."/>
            <person name="Meric G."/>
            <person name="Sheppard S.K."/>
            <person name="Wagenaar J.A."/>
            <person name="Duim B."/>
        </authorList>
    </citation>
    <scope>NUCLEOTIDE SEQUENCE [LARGE SCALE GENOMIC DNA]</scope>
    <source>
        <strain evidence="9 10">12S02225-3</strain>
    </source>
</reference>
<keyword evidence="7" id="KW-0411">Iron-sulfur</keyword>
<evidence type="ECO:0000313" key="9">
    <source>
        <dbReference type="EMBL" id="OCR90709.1"/>
    </source>
</evidence>
<proteinExistence type="predicted"/>
<evidence type="ECO:0000256" key="1">
    <source>
        <dbReference type="ARBA" id="ARBA00022448"/>
    </source>
</evidence>